<dbReference type="Gene3D" id="3.40.50.150">
    <property type="entry name" value="Vaccinia Virus protein VP39"/>
    <property type="match status" value="1"/>
</dbReference>
<dbReference type="PROSITE" id="PS50889">
    <property type="entry name" value="S4"/>
    <property type="match status" value="1"/>
</dbReference>
<dbReference type="GO" id="GO:0003723">
    <property type="term" value="F:RNA binding"/>
    <property type="evidence" value="ECO:0007669"/>
    <property type="project" value="UniProtKB-KW"/>
</dbReference>
<evidence type="ECO:0000259" key="4">
    <source>
        <dbReference type="Pfam" id="PF01479"/>
    </source>
</evidence>
<evidence type="ECO:0000313" key="7">
    <source>
        <dbReference type="Proteomes" id="UP000642829"/>
    </source>
</evidence>
<comment type="caution">
    <text evidence="6">The sequence shown here is derived from an EMBL/GenBank/DDBJ whole genome shotgun (WGS) entry which is preliminary data.</text>
</comment>
<dbReference type="InterPro" id="IPR002942">
    <property type="entry name" value="S4_RNA-bd"/>
</dbReference>
<dbReference type="SUPFAM" id="SSF55174">
    <property type="entry name" value="Alpha-L RNA-binding motif"/>
    <property type="match status" value="1"/>
</dbReference>
<dbReference type="RefSeq" id="WP_189516875.1">
    <property type="nucleotide sequence ID" value="NZ_BMXG01000025.1"/>
</dbReference>
<dbReference type="PANTHER" id="PTHR32319:SF0">
    <property type="entry name" value="BACTERIAL HEMOLYSIN-LIKE PROTEIN"/>
    <property type="match status" value="1"/>
</dbReference>
<name>A0A8J3GFG0_9BACT</name>
<dbReference type="SUPFAM" id="SSF53335">
    <property type="entry name" value="S-adenosyl-L-methionine-dependent methyltransferases"/>
    <property type="match status" value="1"/>
</dbReference>
<dbReference type="InterPro" id="IPR036986">
    <property type="entry name" value="S4_RNA-bd_sf"/>
</dbReference>
<dbReference type="Pfam" id="PF01728">
    <property type="entry name" value="FtsJ"/>
    <property type="match status" value="1"/>
</dbReference>
<keyword evidence="7" id="KW-1185">Reference proteome</keyword>
<reference evidence="6" key="1">
    <citation type="journal article" date="2014" name="Int. J. Syst. Evol. Microbiol.">
        <title>Complete genome sequence of Corynebacterium casei LMG S-19264T (=DSM 44701T), isolated from a smear-ripened cheese.</title>
        <authorList>
            <consortium name="US DOE Joint Genome Institute (JGI-PGF)"/>
            <person name="Walter F."/>
            <person name="Albersmeier A."/>
            <person name="Kalinowski J."/>
            <person name="Ruckert C."/>
        </authorList>
    </citation>
    <scope>NUCLEOTIDE SEQUENCE</scope>
    <source>
        <strain evidence="6">KCTC 12870</strain>
    </source>
</reference>
<gene>
    <name evidence="6" type="ORF">GCM10007047_30880</name>
</gene>
<protein>
    <submittedName>
        <fullName evidence="6">TlyA family rRNA (Cytidine-2'-O)-methyltransferase</fullName>
    </submittedName>
</protein>
<accession>A0A8J3GFG0</accession>
<sequence length="258" mass="27955">MASPPPPSHIRADELLLSQGEVDSRAVAQRLIRAGKVLRSDGSVVNKPSQKLPEDERLIISEPIRFVSRGGDKLEAWFQAFPLDITEMNALDVGASTGGFTDCLLQRGAAHVTGIDVGHGQLHPRLDDDPRVVSLEGINARALDEVELPHETYPLVVADLSFISLKKVLTPVWNRVAPNGRIFLLVKPQFEAPKEIVTRTKGIIRDKAVRADALASVRDYALSLPGAILIGELECPIAGGDGNREYLIGLQKAAQPSD</sequence>
<dbReference type="PIRSF" id="PIRSF005578">
    <property type="entry name" value="TlyA"/>
    <property type="match status" value="1"/>
</dbReference>
<dbReference type="PANTHER" id="PTHR32319">
    <property type="entry name" value="BACTERIAL HEMOLYSIN-LIKE PROTEIN"/>
    <property type="match status" value="1"/>
</dbReference>
<dbReference type="GO" id="GO:0008168">
    <property type="term" value="F:methyltransferase activity"/>
    <property type="evidence" value="ECO:0007669"/>
    <property type="project" value="InterPro"/>
</dbReference>
<dbReference type="CDD" id="cd02440">
    <property type="entry name" value="AdoMet_MTases"/>
    <property type="match status" value="1"/>
</dbReference>
<evidence type="ECO:0000256" key="2">
    <source>
        <dbReference type="ARBA" id="ARBA00029460"/>
    </source>
</evidence>
<dbReference type="InterPro" id="IPR029063">
    <property type="entry name" value="SAM-dependent_MTases_sf"/>
</dbReference>
<dbReference type="Proteomes" id="UP000642829">
    <property type="component" value="Unassembled WGS sequence"/>
</dbReference>
<dbReference type="InterPro" id="IPR002877">
    <property type="entry name" value="RNA_MeTrfase_FtsJ_dom"/>
</dbReference>
<evidence type="ECO:0000313" key="6">
    <source>
        <dbReference type="EMBL" id="GHC11367.1"/>
    </source>
</evidence>
<evidence type="ECO:0000256" key="1">
    <source>
        <dbReference type="ARBA" id="ARBA00022884"/>
    </source>
</evidence>
<comment type="similarity">
    <text evidence="2">Belongs to the TlyA family.</text>
</comment>
<dbReference type="Gene3D" id="3.10.290.10">
    <property type="entry name" value="RNA-binding S4 domain"/>
    <property type="match status" value="1"/>
</dbReference>
<evidence type="ECO:0000256" key="3">
    <source>
        <dbReference type="PROSITE-ProRule" id="PRU00182"/>
    </source>
</evidence>
<feature type="domain" description="RNA-binding S4" evidence="4">
    <location>
        <begin position="11"/>
        <end position="57"/>
    </location>
</feature>
<dbReference type="AlphaFoldDB" id="A0A8J3GFG0"/>
<dbReference type="Pfam" id="PF01479">
    <property type="entry name" value="S4"/>
    <property type="match status" value="1"/>
</dbReference>
<dbReference type="EMBL" id="BMXG01000025">
    <property type="protein sequence ID" value="GHC11367.1"/>
    <property type="molecule type" value="Genomic_DNA"/>
</dbReference>
<dbReference type="CDD" id="cd00165">
    <property type="entry name" value="S4"/>
    <property type="match status" value="1"/>
</dbReference>
<dbReference type="GO" id="GO:0032259">
    <property type="term" value="P:methylation"/>
    <property type="evidence" value="ECO:0007669"/>
    <property type="project" value="InterPro"/>
</dbReference>
<feature type="domain" description="Ribosomal RNA methyltransferase FtsJ" evidence="5">
    <location>
        <begin position="66"/>
        <end position="251"/>
    </location>
</feature>
<dbReference type="InterPro" id="IPR047048">
    <property type="entry name" value="TlyA"/>
</dbReference>
<keyword evidence="1 3" id="KW-0694">RNA-binding</keyword>
<reference evidence="6" key="2">
    <citation type="submission" date="2020-09" db="EMBL/GenBank/DDBJ databases">
        <authorList>
            <person name="Sun Q."/>
            <person name="Kim S."/>
        </authorList>
    </citation>
    <scope>NUCLEOTIDE SEQUENCE</scope>
    <source>
        <strain evidence="6">KCTC 12870</strain>
    </source>
</reference>
<organism evidence="6 7">
    <name type="scientific">Cerasicoccus arenae</name>
    <dbReference type="NCBI Taxonomy" id="424488"/>
    <lineage>
        <taxon>Bacteria</taxon>
        <taxon>Pseudomonadati</taxon>
        <taxon>Verrucomicrobiota</taxon>
        <taxon>Opitutia</taxon>
        <taxon>Puniceicoccales</taxon>
        <taxon>Cerasicoccaceae</taxon>
        <taxon>Cerasicoccus</taxon>
    </lineage>
</organism>
<proteinExistence type="inferred from homology"/>
<evidence type="ECO:0000259" key="5">
    <source>
        <dbReference type="Pfam" id="PF01728"/>
    </source>
</evidence>
<dbReference type="InterPro" id="IPR004538">
    <property type="entry name" value="Hemolysin_A/TlyA"/>
</dbReference>